<name>A0A6J6IDK2_9ZZZZ</name>
<dbReference type="Pfam" id="PF00271">
    <property type="entry name" value="Helicase_C"/>
    <property type="match status" value="1"/>
</dbReference>
<dbReference type="PROSITE" id="PS51192">
    <property type="entry name" value="HELICASE_ATP_BIND_1"/>
    <property type="match status" value="1"/>
</dbReference>
<dbReference type="InterPro" id="IPR001650">
    <property type="entry name" value="Helicase_C-like"/>
</dbReference>
<dbReference type="PANTHER" id="PTHR10799">
    <property type="entry name" value="SNF2/RAD54 HELICASE FAMILY"/>
    <property type="match status" value="1"/>
</dbReference>
<dbReference type="CDD" id="cd18793">
    <property type="entry name" value="SF2_C_SNF"/>
    <property type="match status" value="1"/>
</dbReference>
<dbReference type="EMBL" id="CAEZUP010000085">
    <property type="protein sequence ID" value="CAB4619188.1"/>
    <property type="molecule type" value="Genomic_DNA"/>
</dbReference>
<protein>
    <submittedName>
        <fullName evidence="5">Unannotated protein</fullName>
    </submittedName>
</protein>
<reference evidence="5" key="1">
    <citation type="submission" date="2020-05" db="EMBL/GenBank/DDBJ databases">
        <authorList>
            <person name="Chiriac C."/>
            <person name="Salcher M."/>
            <person name="Ghai R."/>
            <person name="Kavagutti S V."/>
        </authorList>
    </citation>
    <scope>NUCLEOTIDE SEQUENCE</scope>
</reference>
<dbReference type="SMART" id="SM00490">
    <property type="entry name" value="HELICc"/>
    <property type="match status" value="1"/>
</dbReference>
<proteinExistence type="predicted"/>
<organism evidence="5">
    <name type="scientific">freshwater metagenome</name>
    <dbReference type="NCBI Taxonomy" id="449393"/>
    <lineage>
        <taxon>unclassified sequences</taxon>
        <taxon>metagenomes</taxon>
        <taxon>ecological metagenomes</taxon>
    </lineage>
</organism>
<dbReference type="InterPro" id="IPR014001">
    <property type="entry name" value="Helicase_ATP-bd"/>
</dbReference>
<sequence length="1107" mass="118192">MTARGPAHTTEGDGASNARTRQFITRTYVPDIEDSIEDPAGGDSVAASTTIPSIDVNSSRFETLVEAAAWGEASPTDLAVLETHRPAWQRVLVERLNDTDDSLDRLRSQRRPDDQQIVADLEHEQRVLEIALDRFLGIEPEVEETTTGVTALQLSWVAGRLVAWLGGPDAPASTSADLQRVLAATGAPTVWGGRAPVPLPNGEKTVSVEANTSDVLGWLLALASDPPEEELGAGARWLSLVAAWAVEMTARGAMVPTLRRSRSGRKNQNRSAFAVSWNPALIDAEHLKIIADAMPGSVAALSPSVDGTAMARTVLSEVVDVICHDAARRVDVPAAPEDPKTNAAAAEAFLARLDGTPFEISPGIAGELTNALERWAAPVTSKTYRALIVQLDPPDSGDAWHLAVYAPGRGEQLVPIEVALVNAGNQRRELEANLLRLEHLFPPLLRPGSLRRGEVVLSQAEAWELMTEIGPILVDSGFDVRVPALSRKRPTPSLRLFAESSSETSVGAHQLANVSWTAVFDDIELTAADIARLAKEARPLVRSGGRWVAIDHADLAAAAEALAERGKKPQLTGAEMLRQALGLDGSPLPGGISIDGTGWAADLLSKASNASLEPAITPDTFKGELRSYQAEALAWLQFLDTTGLGGCLALDMGLGKTPTILSHLVASPGSGNPTLVIAPPAVVGNWAAEAARFTPGLNVVVHHGASRADENRIAAEADGADVVITTYGTAVRDIDSLEKIEWGRIVLDEAQAIKNPANETAQQLRRLKANSRLALTGTPIENGLGDLWAILDFTNPGLVGPRPQFIAQLSGTGDSARSQGEQALRALNGVLVFRRTKSEPAIAAELPDRIDELDRCSMTPEQIGLYQAVLDSLVTGVANEPGADSRNGRILAAITALKQICNHPVAYRHDDGPLDGRSGKLARLEEIIEQVYASGERALVFTHFAEWGQKLAEHLSTRFEIPVGCYHGGQSRGARDQLVADFQALEGPGTLVLSLKAGGTGLNLTNANHVILYDRWWNPAVEDQARDRAWRIGQTKTVIAHRLVCPGTVDERVEEVVAGKRHIADLVLPKSSSLGDLDPTQLQTALGLRTDELLTEQAEIDSVGSAS</sequence>
<dbReference type="Gene3D" id="3.40.50.10810">
    <property type="entry name" value="Tandem AAA-ATPase domain"/>
    <property type="match status" value="1"/>
</dbReference>
<feature type="region of interest" description="Disordered" evidence="2">
    <location>
        <begin position="1"/>
        <end position="21"/>
    </location>
</feature>
<dbReference type="SMART" id="SM00487">
    <property type="entry name" value="DEXDc"/>
    <property type="match status" value="1"/>
</dbReference>
<dbReference type="Gene3D" id="3.40.50.300">
    <property type="entry name" value="P-loop containing nucleotide triphosphate hydrolases"/>
    <property type="match status" value="1"/>
</dbReference>
<keyword evidence="1" id="KW-0378">Hydrolase</keyword>
<feature type="domain" description="Helicase ATP-binding" evidence="3">
    <location>
        <begin position="637"/>
        <end position="797"/>
    </location>
</feature>
<dbReference type="AlphaFoldDB" id="A0A6J6IDK2"/>
<evidence type="ECO:0000259" key="3">
    <source>
        <dbReference type="PROSITE" id="PS51192"/>
    </source>
</evidence>
<dbReference type="PROSITE" id="PS51194">
    <property type="entry name" value="HELICASE_CTER"/>
    <property type="match status" value="1"/>
</dbReference>
<dbReference type="InterPro" id="IPR000330">
    <property type="entry name" value="SNF2_N"/>
</dbReference>
<dbReference type="GO" id="GO:0005524">
    <property type="term" value="F:ATP binding"/>
    <property type="evidence" value="ECO:0007669"/>
    <property type="project" value="InterPro"/>
</dbReference>
<gene>
    <name evidence="5" type="ORF">UFOPK1835_01630</name>
</gene>
<dbReference type="Pfam" id="PF00176">
    <property type="entry name" value="SNF2-rel_dom"/>
    <property type="match status" value="1"/>
</dbReference>
<dbReference type="InterPro" id="IPR038718">
    <property type="entry name" value="SNF2-like_sf"/>
</dbReference>
<accession>A0A6J6IDK2</accession>
<dbReference type="InterPro" id="IPR022138">
    <property type="entry name" value="DUF3670"/>
</dbReference>
<evidence type="ECO:0000256" key="1">
    <source>
        <dbReference type="ARBA" id="ARBA00022801"/>
    </source>
</evidence>
<evidence type="ECO:0000259" key="4">
    <source>
        <dbReference type="PROSITE" id="PS51194"/>
    </source>
</evidence>
<dbReference type="Pfam" id="PF12419">
    <property type="entry name" value="DUF3670"/>
    <property type="match status" value="1"/>
</dbReference>
<feature type="domain" description="Helicase C-terminal" evidence="4">
    <location>
        <begin position="923"/>
        <end position="1086"/>
    </location>
</feature>
<evidence type="ECO:0000313" key="5">
    <source>
        <dbReference type="EMBL" id="CAB4619188.1"/>
    </source>
</evidence>
<dbReference type="InterPro" id="IPR027417">
    <property type="entry name" value="P-loop_NTPase"/>
</dbReference>
<dbReference type="SUPFAM" id="SSF52540">
    <property type="entry name" value="P-loop containing nucleoside triphosphate hydrolases"/>
    <property type="match status" value="2"/>
</dbReference>
<evidence type="ECO:0000256" key="2">
    <source>
        <dbReference type="SAM" id="MobiDB-lite"/>
    </source>
</evidence>
<dbReference type="InterPro" id="IPR049730">
    <property type="entry name" value="SNF2/RAD54-like_C"/>
</dbReference>
<dbReference type="GO" id="GO:0016787">
    <property type="term" value="F:hydrolase activity"/>
    <property type="evidence" value="ECO:0007669"/>
    <property type="project" value="UniProtKB-KW"/>
</dbReference>